<comment type="caution">
    <text evidence="1">The sequence shown here is derived from an EMBL/GenBank/DDBJ whole genome shotgun (WGS) entry which is preliminary data.</text>
</comment>
<name>A0ABP5XLY4_9ACTN</name>
<proteinExistence type="predicted"/>
<keyword evidence="2" id="KW-1185">Reference proteome</keyword>
<evidence type="ECO:0008006" key="3">
    <source>
        <dbReference type="Google" id="ProtNLM"/>
    </source>
</evidence>
<protein>
    <recommendedName>
        <fullName evidence="3">DUF397 domain-containing protein</fullName>
    </recommendedName>
</protein>
<accession>A0ABP5XLY4</accession>
<dbReference type="Proteomes" id="UP001501231">
    <property type="component" value="Unassembled WGS sequence"/>
</dbReference>
<dbReference type="EMBL" id="BAAARW010000039">
    <property type="protein sequence ID" value="GAA2454901.1"/>
    <property type="molecule type" value="Genomic_DNA"/>
</dbReference>
<evidence type="ECO:0000313" key="2">
    <source>
        <dbReference type="Proteomes" id="UP001501231"/>
    </source>
</evidence>
<gene>
    <name evidence="1" type="ORF">GCM10010191_87400</name>
</gene>
<organism evidence="1 2">
    <name type="scientific">Actinomadura vinacea</name>
    <dbReference type="NCBI Taxonomy" id="115336"/>
    <lineage>
        <taxon>Bacteria</taxon>
        <taxon>Bacillati</taxon>
        <taxon>Actinomycetota</taxon>
        <taxon>Actinomycetes</taxon>
        <taxon>Streptosporangiales</taxon>
        <taxon>Thermomonosporaceae</taxon>
        <taxon>Actinomadura</taxon>
    </lineage>
</organism>
<sequence length="75" mass="8123">MSADAPARYLSGPVEKAPAGLRAAKRHDIRSRSFDIDIRTNLLPCALRCHGARSFALTNRAIAVAENNTASQSWS</sequence>
<reference evidence="2" key="1">
    <citation type="journal article" date="2019" name="Int. J. Syst. Evol. Microbiol.">
        <title>The Global Catalogue of Microorganisms (GCM) 10K type strain sequencing project: providing services to taxonomists for standard genome sequencing and annotation.</title>
        <authorList>
            <consortium name="The Broad Institute Genomics Platform"/>
            <consortium name="The Broad Institute Genome Sequencing Center for Infectious Disease"/>
            <person name="Wu L."/>
            <person name="Ma J."/>
        </authorList>
    </citation>
    <scope>NUCLEOTIDE SEQUENCE [LARGE SCALE GENOMIC DNA]</scope>
    <source>
        <strain evidence="2">JCM 3325</strain>
    </source>
</reference>
<evidence type="ECO:0000313" key="1">
    <source>
        <dbReference type="EMBL" id="GAA2454901.1"/>
    </source>
</evidence>